<dbReference type="GeneID" id="68094893"/>
<dbReference type="RefSeq" id="XP_044550685.1">
    <property type="nucleotide sequence ID" value="XM_044691855.1"/>
</dbReference>
<evidence type="ECO:0000313" key="2">
    <source>
        <dbReference type="EMBL" id="KAG2386693.1"/>
    </source>
</evidence>
<dbReference type="Proteomes" id="UP000816034">
    <property type="component" value="Unassembled WGS sequence"/>
</dbReference>
<accession>A0AA88KLJ5</accession>
<reference evidence="2 3" key="1">
    <citation type="journal article" date="2018" name="BMC Genomics">
        <title>The genome of Naegleria lovaniensis, the basis for a comparative approach to unravel pathogenicity factors of the human pathogenic amoeba N. fowleri.</title>
        <authorList>
            <person name="Liechti N."/>
            <person name="Schurch N."/>
            <person name="Bruggmann R."/>
            <person name="Wittwer M."/>
        </authorList>
    </citation>
    <scope>NUCLEOTIDE SEQUENCE [LARGE SCALE GENOMIC DNA]</scope>
    <source>
        <strain evidence="2 3">ATCC 30569</strain>
    </source>
</reference>
<protein>
    <submittedName>
        <fullName evidence="2">Uncharacterized protein</fullName>
    </submittedName>
</protein>
<comment type="caution">
    <text evidence="2">The sequence shown here is derived from an EMBL/GenBank/DDBJ whole genome shotgun (WGS) entry which is preliminary data.</text>
</comment>
<proteinExistence type="predicted"/>
<feature type="region of interest" description="Disordered" evidence="1">
    <location>
        <begin position="1"/>
        <end position="70"/>
    </location>
</feature>
<dbReference type="AlphaFoldDB" id="A0AA88KLJ5"/>
<evidence type="ECO:0000313" key="3">
    <source>
        <dbReference type="Proteomes" id="UP000816034"/>
    </source>
</evidence>
<feature type="region of interest" description="Disordered" evidence="1">
    <location>
        <begin position="466"/>
        <end position="490"/>
    </location>
</feature>
<name>A0AA88KLJ5_NAELO</name>
<organism evidence="2 3">
    <name type="scientific">Naegleria lovaniensis</name>
    <name type="common">Amoeba</name>
    <dbReference type="NCBI Taxonomy" id="51637"/>
    <lineage>
        <taxon>Eukaryota</taxon>
        <taxon>Discoba</taxon>
        <taxon>Heterolobosea</taxon>
        <taxon>Tetramitia</taxon>
        <taxon>Eutetramitia</taxon>
        <taxon>Vahlkampfiidae</taxon>
        <taxon>Naegleria</taxon>
    </lineage>
</organism>
<gene>
    <name evidence="2" type="ORF">C9374_002437</name>
</gene>
<keyword evidence="3" id="KW-1185">Reference proteome</keyword>
<evidence type="ECO:0000256" key="1">
    <source>
        <dbReference type="SAM" id="MobiDB-lite"/>
    </source>
</evidence>
<sequence length="586" mass="65690">MFSFLGSFKKSSKSTPSTPTSSPSSTPNRSTTKNPTSPSSSSNNPIANASLTIPNSPSSSLSSSPPSISPQRYVSTNNDINILFLTHTICPICSFVEEGKGLDKEHWKEGLIVKKGDDIWLVIKCSDHGDQEIKICSSFDFFMKTLDYAPDIMESKSNFNIEIEELEKQIRNDASIIENTPLMVDLDVFCDDQFIPDDIIIQSIYDTMNLIPKEKNVIIRVNGKLVEDIVTLNKKLNLVLEYVPDENAIVLELSVLRIVQLSQLNDTCLLNSRIHPSIQIFVQKGIEKETAVELNNTFNALKQITNLTIIVRIVLSRPFPRLDAILNLLRFPMKGFCRFIIIETERTPSQIMKQFKSSTSHYNENDEAFNVDPLELLKLIEEDTKGQIRLDDFFPASVGVLLEPFLSMLGKGNFNIRPSPFCGFATCLINSENQQTYPSVPVSRLIDVEKLFKEMAPIVKNMKASINSSSNSSNSSSASSSISSSSGTTSSQDISFFQYRALKKALEKARKPQSDYPLPKDLFSYLITRDPIMTRKTRQIIEDLQFLIVHNVMDVGTLDLMRRTRCTLCKYQPGGNGFISSCTNCI</sequence>
<dbReference type="EMBL" id="PYSW02000015">
    <property type="protein sequence ID" value="KAG2386693.1"/>
    <property type="molecule type" value="Genomic_DNA"/>
</dbReference>